<dbReference type="EMBL" id="JBHSOZ010000004">
    <property type="protein sequence ID" value="MFC5713055.1"/>
    <property type="molecule type" value="Genomic_DNA"/>
</dbReference>
<reference evidence="2" key="1">
    <citation type="journal article" date="2019" name="Int. J. Syst. Evol. Microbiol.">
        <title>The Global Catalogue of Microorganisms (GCM) 10K type strain sequencing project: providing services to taxonomists for standard genome sequencing and annotation.</title>
        <authorList>
            <consortium name="The Broad Institute Genomics Platform"/>
            <consortium name="The Broad Institute Genome Sequencing Center for Infectious Disease"/>
            <person name="Wu L."/>
            <person name="Ma J."/>
        </authorList>
    </citation>
    <scope>NUCLEOTIDE SEQUENCE [LARGE SCALE GENOMIC DNA]</scope>
    <source>
        <strain evidence="2">CECT 7184</strain>
    </source>
</reference>
<proteinExistence type="predicted"/>
<sequence length="51" mass="5438">MSKSILEVSGKQLAIFCDGKTKQGVKGRSFINVKCPEGNVQCKAGNVIQVV</sequence>
<dbReference type="RefSeq" id="WP_385943543.1">
    <property type="nucleotide sequence ID" value="NZ_JBHSPG010000005.1"/>
</dbReference>
<evidence type="ECO:0000313" key="1">
    <source>
        <dbReference type="EMBL" id="MFC5713055.1"/>
    </source>
</evidence>
<name>A0ABW0YKU2_9BACI</name>
<comment type="caution">
    <text evidence="1">The sequence shown here is derived from an EMBL/GenBank/DDBJ whole genome shotgun (WGS) entry which is preliminary data.</text>
</comment>
<keyword evidence="2" id="KW-1185">Reference proteome</keyword>
<dbReference type="Proteomes" id="UP001596142">
    <property type="component" value="Unassembled WGS sequence"/>
</dbReference>
<gene>
    <name evidence="1" type="ORF">ACFPU1_09690</name>
</gene>
<evidence type="ECO:0008006" key="3">
    <source>
        <dbReference type="Google" id="ProtNLM"/>
    </source>
</evidence>
<evidence type="ECO:0000313" key="2">
    <source>
        <dbReference type="Proteomes" id="UP001596142"/>
    </source>
</evidence>
<protein>
    <recommendedName>
        <fullName evidence="3">50S ribosomal protein L24</fullName>
    </recommendedName>
</protein>
<organism evidence="1 2">
    <name type="scientific">Thalassorhabdus alkalitolerans</name>
    <dbReference type="NCBI Taxonomy" id="2282697"/>
    <lineage>
        <taxon>Bacteria</taxon>
        <taxon>Bacillati</taxon>
        <taxon>Bacillota</taxon>
        <taxon>Bacilli</taxon>
        <taxon>Bacillales</taxon>
        <taxon>Bacillaceae</taxon>
        <taxon>Thalassorhabdus</taxon>
    </lineage>
</organism>
<accession>A0ABW0YKU2</accession>